<protein>
    <submittedName>
        <fullName evidence="1">Uncharacterized protein</fullName>
    </submittedName>
</protein>
<organism evidence="1 2">
    <name type="scientific">Mythimna loreyi</name>
    <dbReference type="NCBI Taxonomy" id="667449"/>
    <lineage>
        <taxon>Eukaryota</taxon>
        <taxon>Metazoa</taxon>
        <taxon>Ecdysozoa</taxon>
        <taxon>Arthropoda</taxon>
        <taxon>Hexapoda</taxon>
        <taxon>Insecta</taxon>
        <taxon>Pterygota</taxon>
        <taxon>Neoptera</taxon>
        <taxon>Endopterygota</taxon>
        <taxon>Lepidoptera</taxon>
        <taxon>Glossata</taxon>
        <taxon>Ditrysia</taxon>
        <taxon>Noctuoidea</taxon>
        <taxon>Noctuidae</taxon>
        <taxon>Noctuinae</taxon>
        <taxon>Hadenini</taxon>
        <taxon>Mythimna</taxon>
    </lineage>
</organism>
<name>A0ACC2QCP8_9NEOP</name>
<evidence type="ECO:0000313" key="2">
    <source>
        <dbReference type="Proteomes" id="UP001231649"/>
    </source>
</evidence>
<dbReference type="Proteomes" id="UP001231649">
    <property type="component" value="Chromosome 20"/>
</dbReference>
<keyword evidence="2" id="KW-1185">Reference proteome</keyword>
<dbReference type="EMBL" id="CM056796">
    <property type="protein sequence ID" value="KAJ8713990.1"/>
    <property type="molecule type" value="Genomic_DNA"/>
</dbReference>
<comment type="caution">
    <text evidence="1">The sequence shown here is derived from an EMBL/GenBank/DDBJ whole genome shotgun (WGS) entry which is preliminary data.</text>
</comment>
<evidence type="ECO:0000313" key="1">
    <source>
        <dbReference type="EMBL" id="KAJ8713990.1"/>
    </source>
</evidence>
<gene>
    <name evidence="1" type="ORF">PYW08_007610</name>
</gene>
<sequence>MAPTMNTTDVKDVSNTSSDDESAPMQRTKKRVKRFSDSDSENEIVQPKQNETVQEDRLENDSDSEPGSSIVPSKSGKTLSRIQMGGSSSDSDASNRNETLKNEEQQMRMKNKRNKLKDKFKGLLSSRGKLTISEDNGSKQSSEGSQEENSGASDSEISSIATIKQKIRKSMATMSSICDPDTSDEETQMNKKQMSKQRPKKPQKSAKLIEAKPVRMSAKQAMENMQLIKSESNRMLREKAVSLPYHRPKALSLKDIMSRRKPAVASDGKVLPIKMNEDQLKHYALLLEQRQKEMMELCKSESDEETPEAKEDTDVMQQEEEVSEMTSNKSEINIEKTDNTAEPAENALITDISAADNDLAYTQMIENEMEKTASTERDDINSEEVMSENPDPPSIATNDQQEDTEKDDSNTDFKLVYNDSVEEEHLTTESGENVPKEDSIQKEADNNDNLENNSEEQILKVNTEPESQLISLHYTENNTEEIPTIDNPVEVNETDKPEGTSTESSEVVDIAAEEDKQDDFFSDDDVNMEDIDKIIENAEIMKDDDIVNSPMLIRDPLPLNAKPTLMGAPGMVIDLDGGSCVPKKTGVELLKERFTYFARLKTPEEIEREKEKKLKPGAQHLKLKQELEEKIAEQRSLEWAKRFEEEKQQHKEMETILDDAEDSFEKIEEKMEEEDEKEIESSTEGEEEEPEENDVEIKDKPRKHNPMLDDEAEESDIEENEGEVLNDDEANEVGDDNDDDDNVEQADNEEDDSSDDESSESEEEETSKPKKGRILKAFEDSDDEESLVKQGETDIPVTESNETNNVDAAVTVSSEVQTASQDDVIQLAQRHASVSDDLFTSQESSMAVEKPKEGASASDEAMTQTFSILDCTSGVTMDMELNSPSKLNVLCMSQPYKDPSLNGIVEGSQLPITQTSQSQPIGEDILALCTGQFYDNEFVSPTEDNAYVDNMPQDRVNKDCHDTETAKPVESDDIPKEADEAVLEKENENIKVDEISKKTDGHLRDILDELDDPEFDKPKANKFFTGGTQKKEDVQVLESTQLKKKFTIESDEDEPAEIDKEATLGKKKKLKKRKPEKRALQISDDEDEVDAEIEYNDEYMSDLEDETERLVEYDSEENEIEIKADKPKKKRKVADFFEQEAELTSEDEWVGSGDEDEKGLDRMEREEGDDEVFHQGQLRKELGQIHMRDVLDQDKREVRIIQELLFEDGDLGDGHRQRKFRWRNAGEEDETGTVPDEFTDTQEEEFESEEQWRKQRHEREVFLRTMQQEEEEAVNVSVNRTTIIKANLSSKSMSTLLQEVNQSKTEVESPVVPEKKTAKDIPSPKKAFSIFQQNYHGSLLTRGRGALARLAALATPLAVDDDAPKIGSLASHKRNFVFTALTQDDDENVPKVTIKRKADGNLGTPKLMKKMKIEEKLARPKSSLLDHF</sequence>
<accession>A0ACC2QCP8</accession>
<proteinExistence type="predicted"/>
<reference evidence="1" key="1">
    <citation type="submission" date="2023-03" db="EMBL/GenBank/DDBJ databases">
        <title>Chromosome-level genomes of two armyworms, Mythimna separata and Mythimna loreyi, provide insights into the biosynthesis and reception of sex pheromones.</title>
        <authorList>
            <person name="Zhao H."/>
        </authorList>
    </citation>
    <scope>NUCLEOTIDE SEQUENCE</scope>
    <source>
        <strain evidence="1">BeijingLab</strain>
    </source>
</reference>